<accession>A0A8H8RUL1</accession>
<proteinExistence type="inferred from homology"/>
<sequence>MVMALDVESVPECTLQNGICGLLWAFDISEPIDPKTGKMTSLDVNAYNSAVLLCPLPFNVDVVPRSKEHLACIERELESAETYMAQWE</sequence>
<keyword evidence="6" id="KW-1185">Reference proteome</keyword>
<keyword evidence="3" id="KW-0560">Oxidoreductase</keyword>
<reference evidence="5 6" key="1">
    <citation type="submission" date="2018-05" db="EMBL/GenBank/DDBJ databases">
        <title>Genome sequencing and assembly of the regulated plant pathogen Lachnellula willkommii and related sister species for the development of diagnostic species identification markers.</title>
        <authorList>
            <person name="Giroux E."/>
            <person name="Bilodeau G."/>
        </authorList>
    </citation>
    <scope>NUCLEOTIDE SEQUENCE [LARGE SCALE GENOMIC DNA]</scope>
    <source>
        <strain evidence="5 6">CBS 197.66</strain>
    </source>
</reference>
<gene>
    <name evidence="5" type="ORF">LSUB1_G001703</name>
</gene>
<comment type="caution">
    <text evidence="5">The sequence shown here is derived from an EMBL/GenBank/DDBJ whole genome shotgun (WGS) entry which is preliminary data.</text>
</comment>
<dbReference type="OrthoDB" id="1103324at2759"/>
<evidence type="ECO:0000256" key="2">
    <source>
        <dbReference type="ARBA" id="ARBA00022723"/>
    </source>
</evidence>
<evidence type="ECO:0000256" key="4">
    <source>
        <dbReference type="ARBA" id="ARBA00023004"/>
    </source>
</evidence>
<evidence type="ECO:0000256" key="1">
    <source>
        <dbReference type="ARBA" id="ARBA00010617"/>
    </source>
</evidence>
<dbReference type="EMBL" id="QGMJ01000154">
    <property type="protein sequence ID" value="TVY41019.1"/>
    <property type="molecule type" value="Genomic_DNA"/>
</dbReference>
<evidence type="ECO:0000313" key="5">
    <source>
        <dbReference type="EMBL" id="TVY41019.1"/>
    </source>
</evidence>
<dbReference type="GO" id="GO:0046872">
    <property type="term" value="F:metal ion binding"/>
    <property type="evidence" value="ECO:0007669"/>
    <property type="project" value="UniProtKB-KW"/>
</dbReference>
<keyword evidence="2" id="KW-0479">Metal-binding</keyword>
<evidence type="ECO:0000256" key="3">
    <source>
        <dbReference type="ARBA" id="ARBA00023002"/>
    </source>
</evidence>
<organism evidence="5 6">
    <name type="scientific">Lachnellula subtilissima</name>
    <dbReference type="NCBI Taxonomy" id="602034"/>
    <lineage>
        <taxon>Eukaryota</taxon>
        <taxon>Fungi</taxon>
        <taxon>Dikarya</taxon>
        <taxon>Ascomycota</taxon>
        <taxon>Pezizomycotina</taxon>
        <taxon>Leotiomycetes</taxon>
        <taxon>Helotiales</taxon>
        <taxon>Lachnaceae</taxon>
        <taxon>Lachnellula</taxon>
    </lineage>
</organism>
<dbReference type="PANTHER" id="PTHR46300">
    <property type="entry name" value="P450, PUTATIVE (EUROFUNG)-RELATED-RELATED"/>
    <property type="match status" value="1"/>
</dbReference>
<evidence type="ECO:0000313" key="6">
    <source>
        <dbReference type="Proteomes" id="UP000462212"/>
    </source>
</evidence>
<dbReference type="GO" id="GO:0016491">
    <property type="term" value="F:oxidoreductase activity"/>
    <property type="evidence" value="ECO:0007669"/>
    <property type="project" value="UniProtKB-KW"/>
</dbReference>
<protein>
    <submittedName>
        <fullName evidence="5">Uncharacterized protein</fullName>
    </submittedName>
</protein>
<comment type="similarity">
    <text evidence="1">Belongs to the cytochrome P450 family.</text>
</comment>
<dbReference type="InterPro" id="IPR050364">
    <property type="entry name" value="Cytochrome_P450_fung"/>
</dbReference>
<dbReference type="AlphaFoldDB" id="A0A8H8RUL1"/>
<keyword evidence="4" id="KW-0408">Iron</keyword>
<dbReference type="Proteomes" id="UP000462212">
    <property type="component" value="Unassembled WGS sequence"/>
</dbReference>
<name>A0A8H8RUL1_9HELO</name>